<dbReference type="PANTHER" id="PTHR43606">
    <property type="entry name" value="PHOSPHATASE, PUTATIVE (AFU_ORTHOLOGUE AFUA_6G08710)-RELATED"/>
    <property type="match status" value="1"/>
</dbReference>
<reference evidence="4" key="1">
    <citation type="journal article" date="2019" name="Int. J. Syst. Evol. Microbiol.">
        <title>The Global Catalogue of Microorganisms (GCM) 10K type strain sequencing project: providing services to taxonomists for standard genome sequencing and annotation.</title>
        <authorList>
            <consortium name="The Broad Institute Genomics Platform"/>
            <consortium name="The Broad Institute Genome Sequencing Center for Infectious Disease"/>
            <person name="Wu L."/>
            <person name="Ma J."/>
        </authorList>
    </citation>
    <scope>NUCLEOTIDE SEQUENCE [LARGE SCALE GENOMIC DNA]</scope>
    <source>
        <strain evidence="4">JCM 18304</strain>
    </source>
</reference>
<dbReference type="Gene3D" id="2.60.40.380">
    <property type="entry name" value="Purple acid phosphatase-like, N-terminal"/>
    <property type="match status" value="1"/>
</dbReference>
<organism evidence="3 4">
    <name type="scientific">Rugosimonospora acidiphila</name>
    <dbReference type="NCBI Taxonomy" id="556531"/>
    <lineage>
        <taxon>Bacteria</taxon>
        <taxon>Bacillati</taxon>
        <taxon>Actinomycetota</taxon>
        <taxon>Actinomycetes</taxon>
        <taxon>Micromonosporales</taxon>
        <taxon>Micromonosporaceae</taxon>
        <taxon>Rugosimonospora</taxon>
    </lineage>
</organism>
<proteinExistence type="predicted"/>
<dbReference type="InterPro" id="IPR029052">
    <property type="entry name" value="Metallo-depent_PP-like"/>
</dbReference>
<dbReference type="SUPFAM" id="SSF56300">
    <property type="entry name" value="Metallo-dependent phosphatases"/>
    <property type="match status" value="1"/>
</dbReference>
<dbReference type="InterPro" id="IPR018946">
    <property type="entry name" value="PhoD-like_MPP"/>
</dbReference>
<dbReference type="InterPro" id="IPR052900">
    <property type="entry name" value="Phospholipid_Metab_Enz"/>
</dbReference>
<dbReference type="Gene3D" id="3.60.21.70">
    <property type="entry name" value="PhoD-like phosphatase"/>
    <property type="match status" value="1"/>
</dbReference>
<protein>
    <submittedName>
        <fullName evidence="3">Alkaline phosphatase PhoD</fullName>
    </submittedName>
</protein>
<feature type="domain" description="PhoD-like phosphatase metallophosphatase" evidence="1">
    <location>
        <begin position="157"/>
        <end position="489"/>
    </location>
</feature>
<dbReference type="InterPro" id="IPR006311">
    <property type="entry name" value="TAT_signal"/>
</dbReference>
<evidence type="ECO:0000313" key="4">
    <source>
        <dbReference type="Proteomes" id="UP001501570"/>
    </source>
</evidence>
<sequence length="520" mass="57124">MISRRSLLAGGAGLGAAAALGTSLGVSSARKKAPSAPKLSDVFQLGVASGEPDPQGVVLWTRLAMDPISPDGLGGMPDQAVTVEWQVAKDENFKKIVKKGSETAKRASAHSVHAEVNGLDSGAEYFYRFKAAGEISPVGRTLTAPAAGTKSRDLHLSFTSCADYQMGWFTAYRRMAEDQPDLIAFLGDYIYEYADYKYPVRDQAGGECVDLASYRLRHTQHKADPELQLAHAIAPWVVIWDDHDVANAWAGDGAQETIPPFLPRRAAAFQAYYENMPLRKAQKPNGPSDQLYRTIRWGQLANLHLLDTRQYRDAMACLDGASGNVGPDCTDRLSPNRSILGDDQEAWLDNNLKKSRAVWDVLTQQVFFMQMDWVNGPDVGYSNEGWDGYVESRNRLTALIDDYQRNAVVLTGDVHSHWAGEVKRDYQDPESKSVAVELVTTSVTSEGNGVDTEPNTATLLAENPHVKFFNGRRGYVRTVISKDAMNVDFRSLPLVTQPYALPYTSGSFVIEPGNPTLNKA</sequence>
<dbReference type="InterPro" id="IPR038607">
    <property type="entry name" value="PhoD-like_sf"/>
</dbReference>
<keyword evidence="4" id="KW-1185">Reference proteome</keyword>
<evidence type="ECO:0000259" key="1">
    <source>
        <dbReference type="Pfam" id="PF09423"/>
    </source>
</evidence>
<accession>A0ABP9RPY4</accession>
<feature type="domain" description="Phospholipase D N-terminal" evidence="2">
    <location>
        <begin position="45"/>
        <end position="143"/>
    </location>
</feature>
<dbReference type="EMBL" id="BAABJQ010000004">
    <property type="protein sequence ID" value="GAA5182577.1"/>
    <property type="molecule type" value="Genomic_DNA"/>
</dbReference>
<dbReference type="PROSITE" id="PS51318">
    <property type="entry name" value="TAT"/>
    <property type="match status" value="1"/>
</dbReference>
<dbReference type="Pfam" id="PF16655">
    <property type="entry name" value="PhoD_N"/>
    <property type="match status" value="1"/>
</dbReference>
<dbReference type="PANTHER" id="PTHR43606:SF2">
    <property type="entry name" value="ALKALINE PHOSPHATASE FAMILY PROTEIN (AFU_ORTHOLOGUE AFUA_5G03860)"/>
    <property type="match status" value="1"/>
</dbReference>
<comment type="caution">
    <text evidence="3">The sequence shown here is derived from an EMBL/GenBank/DDBJ whole genome shotgun (WGS) entry which is preliminary data.</text>
</comment>
<dbReference type="Proteomes" id="UP001501570">
    <property type="component" value="Unassembled WGS sequence"/>
</dbReference>
<dbReference type="InterPro" id="IPR032093">
    <property type="entry name" value="PhoD_N"/>
</dbReference>
<dbReference type="RefSeq" id="WP_345628153.1">
    <property type="nucleotide sequence ID" value="NZ_BAABJQ010000004.1"/>
</dbReference>
<dbReference type="Pfam" id="PF09423">
    <property type="entry name" value="PhoD"/>
    <property type="match status" value="1"/>
</dbReference>
<dbReference type="CDD" id="cd07389">
    <property type="entry name" value="MPP_PhoD"/>
    <property type="match status" value="1"/>
</dbReference>
<gene>
    <name evidence="3" type="primary">phoD</name>
    <name evidence="3" type="ORF">GCM10023322_19880</name>
</gene>
<name>A0ABP9RPY4_9ACTN</name>
<evidence type="ECO:0000259" key="2">
    <source>
        <dbReference type="Pfam" id="PF16655"/>
    </source>
</evidence>
<evidence type="ECO:0000313" key="3">
    <source>
        <dbReference type="EMBL" id="GAA5182577.1"/>
    </source>
</evidence>